<sequence length="95" mass="9576">MAGPSHGPDAADHRPGVVPCAHEECAAVCSIRAGGRHELHVERPTPPSHPVTTADATAVPPAALVRTPPVSEPAPRSPGPAVHDRGRAPPASSGI</sequence>
<dbReference type="EMBL" id="JBHTMM010000048">
    <property type="protein sequence ID" value="MFD1310230.1"/>
    <property type="molecule type" value="Genomic_DNA"/>
</dbReference>
<accession>A0ABW3XLI9</accession>
<protein>
    <submittedName>
        <fullName evidence="2">Uncharacterized protein</fullName>
    </submittedName>
</protein>
<organism evidence="2 3">
    <name type="scientific">Streptomyces kaempferi</name>
    <dbReference type="NCBI Taxonomy" id="333725"/>
    <lineage>
        <taxon>Bacteria</taxon>
        <taxon>Bacillati</taxon>
        <taxon>Actinomycetota</taxon>
        <taxon>Actinomycetes</taxon>
        <taxon>Kitasatosporales</taxon>
        <taxon>Streptomycetaceae</taxon>
        <taxon>Streptomyces</taxon>
    </lineage>
</organism>
<comment type="caution">
    <text evidence="2">The sequence shown here is derived from an EMBL/GenBank/DDBJ whole genome shotgun (WGS) entry which is preliminary data.</text>
</comment>
<feature type="region of interest" description="Disordered" evidence="1">
    <location>
        <begin position="63"/>
        <end position="95"/>
    </location>
</feature>
<reference evidence="3" key="1">
    <citation type="journal article" date="2019" name="Int. J. Syst. Evol. Microbiol.">
        <title>The Global Catalogue of Microorganisms (GCM) 10K type strain sequencing project: providing services to taxonomists for standard genome sequencing and annotation.</title>
        <authorList>
            <consortium name="The Broad Institute Genomics Platform"/>
            <consortium name="The Broad Institute Genome Sequencing Center for Infectious Disease"/>
            <person name="Wu L."/>
            <person name="Ma J."/>
        </authorList>
    </citation>
    <scope>NUCLEOTIDE SEQUENCE [LARGE SCALE GENOMIC DNA]</scope>
    <source>
        <strain evidence="3">CGMCC 4.7020</strain>
    </source>
</reference>
<proteinExistence type="predicted"/>
<gene>
    <name evidence="2" type="ORF">ACFQ5X_30795</name>
</gene>
<evidence type="ECO:0000313" key="3">
    <source>
        <dbReference type="Proteomes" id="UP001597058"/>
    </source>
</evidence>
<keyword evidence="3" id="KW-1185">Reference proteome</keyword>
<name>A0ABW3XLI9_9ACTN</name>
<evidence type="ECO:0000256" key="1">
    <source>
        <dbReference type="SAM" id="MobiDB-lite"/>
    </source>
</evidence>
<dbReference type="Proteomes" id="UP001597058">
    <property type="component" value="Unassembled WGS sequence"/>
</dbReference>
<evidence type="ECO:0000313" key="2">
    <source>
        <dbReference type="EMBL" id="MFD1310230.1"/>
    </source>
</evidence>